<protein>
    <submittedName>
        <fullName evidence="2">Uncharacterized protein</fullName>
    </submittedName>
</protein>
<keyword evidence="1" id="KW-1133">Transmembrane helix</keyword>
<comment type="caution">
    <text evidence="2">The sequence shown here is derived from an EMBL/GenBank/DDBJ whole genome shotgun (WGS) entry which is preliminary data.</text>
</comment>
<keyword evidence="1" id="KW-0472">Membrane</keyword>
<dbReference type="EMBL" id="ACRE02000040">
    <property type="protein sequence ID" value="EGE36879.1"/>
    <property type="molecule type" value="Genomic_DNA"/>
</dbReference>
<name>F2V0N1_ACTVI</name>
<dbReference type="AlphaFoldDB" id="F2V0N1"/>
<dbReference type="HOGENOM" id="CLU_1381566_0_0_11"/>
<dbReference type="Proteomes" id="UP000004668">
    <property type="component" value="Unassembled WGS sequence"/>
</dbReference>
<sequence length="197" mass="20426">MGVPVQVVLDVPPDIAAELASGALVRIGGVVRSAATGKIVKHLGEGRLPAKEKAANGIANVAQRVWGSTGGKTAVAISALGLLVVGGTVAAERWDNRRRTKALNAALKAYLDLAEAGEMTVGQIDALSSAIGSARGAYSNDSALIAEKVVNLVEGYTVALAQANEASWEPERGADVVPLVRLERSLVEQRRILRTTA</sequence>
<dbReference type="RefSeq" id="WP_003789063.1">
    <property type="nucleotide sequence ID" value="NZ_KI391968.1"/>
</dbReference>
<keyword evidence="1" id="KW-0812">Transmembrane</keyword>
<evidence type="ECO:0000313" key="2">
    <source>
        <dbReference type="EMBL" id="EGE36879.1"/>
    </source>
</evidence>
<proteinExistence type="predicted"/>
<reference evidence="2 3" key="2">
    <citation type="submission" date="2011-10" db="EMBL/GenBank/DDBJ databases">
        <title>The Genome Sequence of Actinomyces viscosus C505.</title>
        <authorList>
            <consortium name="The Broad Institute Genome Sequencing Platform"/>
            <consortium name="The Broad Institute Genome Sequencing Center for Infectious Disease"/>
            <person name="Earl A."/>
            <person name="Ward D."/>
            <person name="Feldgarden M."/>
            <person name="Gevers D."/>
            <person name="Sibley C.D."/>
            <person name="Field T.R."/>
            <person name="Grinwis M."/>
            <person name="Eshaghurshan C.S."/>
            <person name="Surette M.G."/>
            <person name="Young S.K."/>
            <person name="Zeng Q."/>
            <person name="Gargeya S."/>
            <person name="Fitzgerald M."/>
            <person name="Haas B."/>
            <person name="Abouelleil A."/>
            <person name="Alvarado L."/>
            <person name="Arachchi H.M."/>
            <person name="Berlin A."/>
            <person name="Brown A."/>
            <person name="Chapman S.B."/>
            <person name="Chen Z."/>
            <person name="Dunbar C."/>
            <person name="Freedman E."/>
            <person name="Gearin G."/>
            <person name="Goldberg J."/>
            <person name="Griggs A."/>
            <person name="Gujja S."/>
            <person name="Heiman D."/>
            <person name="Howarth C."/>
            <person name="Larson L."/>
            <person name="Lui A."/>
            <person name="MacDonald P.J.P."/>
            <person name="Montmayeur A."/>
            <person name="Murphy C."/>
            <person name="Neiman D."/>
            <person name="Pearson M."/>
            <person name="Priest M."/>
            <person name="Roberts A."/>
            <person name="Saif S."/>
            <person name="Shea T."/>
            <person name="Shenoy N."/>
            <person name="Sisk P."/>
            <person name="Stolte C."/>
            <person name="Sykes S."/>
            <person name="Wortman J."/>
            <person name="Nusbaum C."/>
            <person name="Birren B."/>
        </authorList>
    </citation>
    <scope>NUCLEOTIDE SEQUENCE [LARGE SCALE GENOMIC DNA]</scope>
    <source>
        <strain evidence="2 3">C505</strain>
    </source>
</reference>
<accession>F2V0N1</accession>
<evidence type="ECO:0000313" key="3">
    <source>
        <dbReference type="Proteomes" id="UP000004668"/>
    </source>
</evidence>
<evidence type="ECO:0000256" key="1">
    <source>
        <dbReference type="SAM" id="Phobius"/>
    </source>
</evidence>
<gene>
    <name evidence="2" type="ORF">HMPREF0059_02239</name>
</gene>
<reference evidence="3" key="1">
    <citation type="submission" date="2010-02" db="EMBL/GenBank/DDBJ databases">
        <title>The Genome Sequence of Prevotella oris strain C735.</title>
        <authorList>
            <consortium name="The Broad Institute Genome Sequencing Platform"/>
            <person name="Ward D."/>
            <person name="Feldgarden M."/>
            <person name="Earl A."/>
            <person name="Young S.K."/>
            <person name="Zeng Q."/>
            <person name="Koehrsen M."/>
            <person name="Alvarado L."/>
            <person name="Berlin A."/>
            <person name="Bochicchio J."/>
            <person name="Borenstein D."/>
            <person name="Chapman S.B."/>
            <person name="Chen Z."/>
            <person name="Engels R."/>
            <person name="Freedman E."/>
            <person name="Gellesch M."/>
            <person name="Goldberg J."/>
            <person name="Griggs A."/>
            <person name="Gujja S."/>
            <person name="Heilman E."/>
            <person name="Heiman D."/>
            <person name="Hepburn T."/>
            <person name="Howarth C."/>
            <person name="Jen D."/>
            <person name="Larson L."/>
            <person name="Mehta T."/>
            <person name="Park D."/>
            <person name="Pearson M."/>
            <person name="Roberts A."/>
            <person name="Saif S."/>
            <person name="Shea T."/>
            <person name="Shenoy N."/>
            <person name="Sisk P."/>
            <person name="Stolte C."/>
            <person name="Sykes S."/>
            <person name="Thomson T."/>
            <person name="Walk T."/>
            <person name="White J."/>
            <person name="Yandava C."/>
            <person name="Sibley C.D."/>
            <person name="Field T.R."/>
            <person name="Grinwis M."/>
            <person name="Eshaghurshan C.S."/>
            <person name="Surette M.G."/>
            <person name="Haas B."/>
            <person name="Nusbaum C."/>
            <person name="Birren B."/>
        </authorList>
    </citation>
    <scope>NUCLEOTIDE SEQUENCE [LARGE SCALE GENOMIC DNA]</scope>
    <source>
        <strain evidence="3">C505</strain>
    </source>
</reference>
<organism evidence="2 3">
    <name type="scientific">Actinomyces viscosus C505</name>
    <dbReference type="NCBI Taxonomy" id="562973"/>
    <lineage>
        <taxon>Bacteria</taxon>
        <taxon>Bacillati</taxon>
        <taxon>Actinomycetota</taxon>
        <taxon>Actinomycetes</taxon>
        <taxon>Actinomycetales</taxon>
        <taxon>Actinomycetaceae</taxon>
        <taxon>Actinomyces</taxon>
    </lineage>
</organism>
<feature type="transmembrane region" description="Helical" evidence="1">
    <location>
        <begin position="73"/>
        <end position="91"/>
    </location>
</feature>